<dbReference type="Proteomes" id="UP001604336">
    <property type="component" value="Unassembled WGS sequence"/>
</dbReference>
<evidence type="ECO:0000313" key="2">
    <source>
        <dbReference type="EMBL" id="KAL2527389.1"/>
    </source>
</evidence>
<sequence>MSQTYNMLPVVVTVYNLPPWLYMKPEYIILTLLIPGSKVSDKDMDVLLQPSVDRLQELWSNGIDTRDAGTNNRSLFIMHVALLYTVNDFPVRNSLSGYMACPTYNEKTSSVRVIGDTSFINDEDLEDDTHEEYEDEEICSESNKDDGDDNEDQTYHDSDSD</sequence>
<feature type="compositionally biased region" description="Acidic residues" evidence="1">
    <location>
        <begin position="121"/>
        <end position="139"/>
    </location>
</feature>
<dbReference type="Pfam" id="PF02992">
    <property type="entry name" value="Transposase_21"/>
    <property type="match status" value="1"/>
</dbReference>
<proteinExistence type="predicted"/>
<name>A0ABD1UQU1_9LAMI</name>
<dbReference type="InterPro" id="IPR004242">
    <property type="entry name" value="Transposase_21"/>
</dbReference>
<dbReference type="AlphaFoldDB" id="A0ABD1UQU1"/>
<reference evidence="3" key="1">
    <citation type="submission" date="2024-07" db="EMBL/GenBank/DDBJ databases">
        <title>Two chromosome-level genome assemblies of Korean endemic species Abeliophyllum distichum and Forsythia ovata (Oleaceae).</title>
        <authorList>
            <person name="Jang H."/>
        </authorList>
    </citation>
    <scope>NUCLEOTIDE SEQUENCE [LARGE SCALE GENOMIC DNA]</scope>
</reference>
<protein>
    <submittedName>
        <fullName evidence="2">Uncharacterized protein</fullName>
    </submittedName>
</protein>
<gene>
    <name evidence="2" type="ORF">Adt_12443</name>
</gene>
<organism evidence="2 3">
    <name type="scientific">Abeliophyllum distichum</name>
    <dbReference type="NCBI Taxonomy" id="126358"/>
    <lineage>
        <taxon>Eukaryota</taxon>
        <taxon>Viridiplantae</taxon>
        <taxon>Streptophyta</taxon>
        <taxon>Embryophyta</taxon>
        <taxon>Tracheophyta</taxon>
        <taxon>Spermatophyta</taxon>
        <taxon>Magnoliopsida</taxon>
        <taxon>eudicotyledons</taxon>
        <taxon>Gunneridae</taxon>
        <taxon>Pentapetalae</taxon>
        <taxon>asterids</taxon>
        <taxon>lamiids</taxon>
        <taxon>Lamiales</taxon>
        <taxon>Oleaceae</taxon>
        <taxon>Forsythieae</taxon>
        <taxon>Abeliophyllum</taxon>
    </lineage>
</organism>
<dbReference type="EMBL" id="JBFOLK010000003">
    <property type="protein sequence ID" value="KAL2527389.1"/>
    <property type="molecule type" value="Genomic_DNA"/>
</dbReference>
<accession>A0ABD1UQU1</accession>
<comment type="caution">
    <text evidence="2">The sequence shown here is derived from an EMBL/GenBank/DDBJ whole genome shotgun (WGS) entry which is preliminary data.</text>
</comment>
<evidence type="ECO:0000256" key="1">
    <source>
        <dbReference type="SAM" id="MobiDB-lite"/>
    </source>
</evidence>
<feature type="region of interest" description="Disordered" evidence="1">
    <location>
        <begin position="120"/>
        <end position="161"/>
    </location>
</feature>
<evidence type="ECO:0000313" key="3">
    <source>
        <dbReference type="Proteomes" id="UP001604336"/>
    </source>
</evidence>
<keyword evidence="3" id="KW-1185">Reference proteome</keyword>